<comment type="caution">
    <text evidence="2">The sequence shown here is derived from an EMBL/GenBank/DDBJ whole genome shotgun (WGS) entry which is preliminary data.</text>
</comment>
<reference evidence="2 3" key="1">
    <citation type="submission" date="2016-11" db="EMBL/GenBank/DDBJ databases">
        <title>The macronuclear genome of Stentor coeruleus: a giant cell with tiny introns.</title>
        <authorList>
            <person name="Slabodnick M."/>
            <person name="Ruby J.G."/>
            <person name="Reiff S.B."/>
            <person name="Swart E.C."/>
            <person name="Gosai S."/>
            <person name="Prabakaran S."/>
            <person name="Witkowska E."/>
            <person name="Larue G.E."/>
            <person name="Fisher S."/>
            <person name="Freeman R.M."/>
            <person name="Gunawardena J."/>
            <person name="Chu W."/>
            <person name="Stover N.A."/>
            <person name="Gregory B.D."/>
            <person name="Nowacki M."/>
            <person name="Derisi J."/>
            <person name="Roy S.W."/>
            <person name="Marshall W.F."/>
            <person name="Sood P."/>
        </authorList>
    </citation>
    <scope>NUCLEOTIDE SEQUENCE [LARGE SCALE GENOMIC DNA]</scope>
    <source>
        <strain evidence="2">WM001</strain>
    </source>
</reference>
<accession>A0A1R2CN90</accession>
<protein>
    <submittedName>
        <fullName evidence="2">Uncharacterized protein</fullName>
    </submittedName>
</protein>
<evidence type="ECO:0000313" key="3">
    <source>
        <dbReference type="Proteomes" id="UP000187209"/>
    </source>
</evidence>
<gene>
    <name evidence="2" type="ORF">SteCoe_7148</name>
</gene>
<name>A0A1R2CN90_9CILI</name>
<dbReference type="Proteomes" id="UP000187209">
    <property type="component" value="Unassembled WGS sequence"/>
</dbReference>
<evidence type="ECO:0000313" key="2">
    <source>
        <dbReference type="EMBL" id="OMJ90451.1"/>
    </source>
</evidence>
<proteinExistence type="predicted"/>
<dbReference type="EMBL" id="MPUH01000102">
    <property type="protein sequence ID" value="OMJ90451.1"/>
    <property type="molecule type" value="Genomic_DNA"/>
</dbReference>
<keyword evidence="3" id="KW-1185">Reference proteome</keyword>
<dbReference type="AlphaFoldDB" id="A0A1R2CN90"/>
<keyword evidence="1" id="KW-0175">Coiled coil</keyword>
<feature type="coiled-coil region" evidence="1">
    <location>
        <begin position="78"/>
        <end position="105"/>
    </location>
</feature>
<organism evidence="2 3">
    <name type="scientific">Stentor coeruleus</name>
    <dbReference type="NCBI Taxonomy" id="5963"/>
    <lineage>
        <taxon>Eukaryota</taxon>
        <taxon>Sar</taxon>
        <taxon>Alveolata</taxon>
        <taxon>Ciliophora</taxon>
        <taxon>Postciliodesmatophora</taxon>
        <taxon>Heterotrichea</taxon>
        <taxon>Heterotrichida</taxon>
        <taxon>Stentoridae</taxon>
        <taxon>Stentor</taxon>
    </lineage>
</organism>
<sequence>MYNDIADHEKIKSNLICRKCYGPVFGIESIRMEVCPECELLAVRNRKSINRWNFRASFILSNQQHSIDRSYLDFTERIEALNKKFKQDKDNQDQYKEQLKSISKEIIESRLCTLNQNREKIASYLNLIRKKIVNKLHKITYNKTSISGKILTKLLEGNNIENPKVVQICEKDIEKKYSKLINNTYKAEFKCEEDLIAEPYIDNFTSKFPGKMIRYNLFSSKFRIIDVFFNPERSSPKWLEYSNFIEFKSGYYIVCGGSSYLMTWGDCWIVPADSFADRIQSCKSTKNHSLEFYNETVYLFGGDVPICQKVVINYQSEWQDLEKMPETLEVTCSSKIDNQAIICGLASRKIYSFDFDRQVFSKLSEPWNTKTFKIAFEYSGDVFILSKDSLIAGNPTNNWQILSFISSHHDIMMNAKMCGKGKVVSSTFYFIVDDLYLWKLDLKDYSLIKLRLSKI</sequence>
<evidence type="ECO:0000256" key="1">
    <source>
        <dbReference type="SAM" id="Coils"/>
    </source>
</evidence>